<feature type="compositionally biased region" description="Basic and acidic residues" evidence="1">
    <location>
        <begin position="180"/>
        <end position="191"/>
    </location>
</feature>
<evidence type="ECO:0008006" key="4">
    <source>
        <dbReference type="Google" id="ProtNLM"/>
    </source>
</evidence>
<proteinExistence type="predicted"/>
<evidence type="ECO:0000313" key="3">
    <source>
        <dbReference type="Proteomes" id="UP000614601"/>
    </source>
</evidence>
<sequence>MDNYGKRVFLQALIDRKAQLFGPTAAPGAEKDRLWREVFEDCVNKKCIGLRDVDHLRKTTWQNLQRRAKDKYERNRRGDGNAHLNEIDNMVINIIGTNFVNSSPDHSFSFGLTDDIDIKPSMSSENIDPDGDSCLLPTSRKRSYRDTPESSAFVNFTNPLLDFDTSNILLQALQQQQQQQEEKDRQNRDDTCEPTESDEEEQLKLRKLRAEVRKLEAEADKIRAEADSENQRNRLLQLDIELKELQVLKLRKEMGIVKNGRLE</sequence>
<keyword evidence="3" id="KW-1185">Reference proteome</keyword>
<dbReference type="EMBL" id="CAJFDH010000003">
    <property type="protein sequence ID" value="CAD5216402.1"/>
    <property type="molecule type" value="Genomic_DNA"/>
</dbReference>
<name>A0A811KJG5_9BILA</name>
<accession>A0A811KJG5</accession>
<dbReference type="AlphaFoldDB" id="A0A811KJG5"/>
<evidence type="ECO:0000313" key="2">
    <source>
        <dbReference type="EMBL" id="CAD5216402.1"/>
    </source>
</evidence>
<feature type="region of interest" description="Disordered" evidence="1">
    <location>
        <begin position="173"/>
        <end position="203"/>
    </location>
</feature>
<gene>
    <name evidence="2" type="ORF">BOKJ2_LOCUS6575</name>
</gene>
<reference evidence="2" key="1">
    <citation type="submission" date="2020-09" db="EMBL/GenBank/DDBJ databases">
        <authorList>
            <person name="Kikuchi T."/>
        </authorList>
    </citation>
    <scope>NUCLEOTIDE SEQUENCE</scope>
    <source>
        <strain evidence="2">SH1</strain>
    </source>
</reference>
<dbReference type="Proteomes" id="UP000614601">
    <property type="component" value="Unassembled WGS sequence"/>
</dbReference>
<feature type="region of interest" description="Disordered" evidence="1">
    <location>
        <begin position="121"/>
        <end position="148"/>
    </location>
</feature>
<dbReference type="Proteomes" id="UP000783686">
    <property type="component" value="Unassembled WGS sequence"/>
</dbReference>
<dbReference type="OrthoDB" id="5820452at2759"/>
<feature type="compositionally biased region" description="Acidic residues" evidence="1">
    <location>
        <begin position="192"/>
        <end position="201"/>
    </location>
</feature>
<comment type="caution">
    <text evidence="2">The sequence shown here is derived from an EMBL/GenBank/DDBJ whole genome shotgun (WGS) entry which is preliminary data.</text>
</comment>
<dbReference type="EMBL" id="CAJFCW020000003">
    <property type="protein sequence ID" value="CAG9105881.1"/>
    <property type="molecule type" value="Genomic_DNA"/>
</dbReference>
<organism evidence="2 3">
    <name type="scientific">Bursaphelenchus okinawaensis</name>
    <dbReference type="NCBI Taxonomy" id="465554"/>
    <lineage>
        <taxon>Eukaryota</taxon>
        <taxon>Metazoa</taxon>
        <taxon>Ecdysozoa</taxon>
        <taxon>Nematoda</taxon>
        <taxon>Chromadorea</taxon>
        <taxon>Rhabditida</taxon>
        <taxon>Tylenchina</taxon>
        <taxon>Tylenchomorpha</taxon>
        <taxon>Aphelenchoidea</taxon>
        <taxon>Aphelenchoididae</taxon>
        <taxon>Bursaphelenchus</taxon>
    </lineage>
</organism>
<protein>
    <recommendedName>
        <fullName evidence="4">Regulatory protein zeste</fullName>
    </recommendedName>
</protein>
<evidence type="ECO:0000256" key="1">
    <source>
        <dbReference type="SAM" id="MobiDB-lite"/>
    </source>
</evidence>